<accession>A0A5B0N6Y1</accession>
<evidence type="ECO:0000313" key="2">
    <source>
        <dbReference type="Proteomes" id="UP000325313"/>
    </source>
</evidence>
<protein>
    <submittedName>
        <fullName evidence="1">Uncharacterized protein</fullName>
    </submittedName>
</protein>
<reference evidence="1 2" key="1">
    <citation type="submission" date="2019-05" db="EMBL/GenBank/DDBJ databases">
        <title>Emergence of the Ug99 lineage of the wheat stem rust pathogen through somatic hybridization.</title>
        <authorList>
            <person name="Li F."/>
            <person name="Upadhyaya N.M."/>
            <person name="Sperschneider J."/>
            <person name="Matny O."/>
            <person name="Nguyen-Phuc H."/>
            <person name="Mago R."/>
            <person name="Raley C."/>
            <person name="Miller M.E."/>
            <person name="Silverstein K.A.T."/>
            <person name="Henningsen E."/>
            <person name="Hirsch C.D."/>
            <person name="Visser B."/>
            <person name="Pretorius Z.A."/>
            <person name="Steffenson B.J."/>
            <person name="Schwessinger B."/>
            <person name="Dodds P.N."/>
            <person name="Figueroa M."/>
        </authorList>
    </citation>
    <scope>NUCLEOTIDE SEQUENCE [LARGE SCALE GENOMIC DNA]</scope>
    <source>
        <strain evidence="1 2">Ug99</strain>
    </source>
</reference>
<proteinExistence type="predicted"/>
<dbReference type="AlphaFoldDB" id="A0A5B0N6Y1"/>
<organism evidence="1 2">
    <name type="scientific">Puccinia graminis f. sp. tritici</name>
    <dbReference type="NCBI Taxonomy" id="56615"/>
    <lineage>
        <taxon>Eukaryota</taxon>
        <taxon>Fungi</taxon>
        <taxon>Dikarya</taxon>
        <taxon>Basidiomycota</taxon>
        <taxon>Pucciniomycotina</taxon>
        <taxon>Pucciniomycetes</taxon>
        <taxon>Pucciniales</taxon>
        <taxon>Pucciniaceae</taxon>
        <taxon>Puccinia</taxon>
    </lineage>
</organism>
<gene>
    <name evidence="1" type="ORF">PGTUg99_002716</name>
</gene>
<dbReference type="Proteomes" id="UP000325313">
    <property type="component" value="Unassembled WGS sequence"/>
</dbReference>
<name>A0A5B0N6Y1_PUCGR</name>
<evidence type="ECO:0000313" key="1">
    <source>
        <dbReference type="EMBL" id="KAA1085025.1"/>
    </source>
</evidence>
<sequence length="88" mass="9491">METCLTTSIMIGTCVTSAWHAKIGPIKPVMIVAAVQRFPDTGIDSFSTHLQIYNHNYKITNPGKMDYGGRATGCLPTGCDCVTETVPI</sequence>
<dbReference type="EMBL" id="VDEP01000420">
    <property type="protein sequence ID" value="KAA1085025.1"/>
    <property type="molecule type" value="Genomic_DNA"/>
</dbReference>
<comment type="caution">
    <text evidence="1">The sequence shown here is derived from an EMBL/GenBank/DDBJ whole genome shotgun (WGS) entry which is preliminary data.</text>
</comment>